<protein>
    <submittedName>
        <fullName evidence="1">Phage structural protein</fullName>
    </submittedName>
</protein>
<accession>E7EKR6</accession>
<sequence>MALNYRKLQKTADRLLSQNGMAATVTRPSWVERVGPDEIIHPAETFTVTGVLTQYKPMEVDGTRIMAGDMRFAASGAGAEVKTGDLVTIRGKQYRVITPNPAAPNGLTVIAYNLKLRG</sequence>
<reference evidence="1" key="1">
    <citation type="submission" date="2010-12" db="EMBL/GenBank/DDBJ databases">
        <authorList>
            <person name="Carrias A.A."/>
            <person name="Welch T.J."/>
            <person name="Waldbieser G.C."/>
            <person name="Mead D.A."/>
            <person name="Terhune J.S."/>
            <person name="Liles M.R."/>
        </authorList>
    </citation>
    <scope>NUCLEOTIDE SEQUENCE</scope>
</reference>
<organism evidence="1">
    <name type="scientific">Edwardsiella phage eiAU</name>
    <dbReference type="NCBI Taxonomy" id="945083"/>
    <lineage>
        <taxon>Viruses</taxon>
        <taxon>Duplodnaviria</taxon>
        <taxon>Heunggongvirae</taxon>
        <taxon>Uroviricota</taxon>
        <taxon>Caudoviricetes</taxon>
        <taxon>Eiauvirus</taxon>
        <taxon>Eiauvirus eiAU</taxon>
    </lineage>
</organism>
<reference evidence="1" key="2">
    <citation type="journal article" date="2011" name="Virol. J.">
        <title>Comparative genomic analysis of bacteriophages specific to the channel catfish pathogen Edwardsiella ictaluri.</title>
        <authorList>
            <person name="Carrias A."/>
            <person name="Welch T.J."/>
            <person name="Waldbieser G.C."/>
            <person name="Mead D.A."/>
            <person name="Terhune J.S."/>
            <person name="Liles M.R."/>
        </authorList>
    </citation>
    <scope>NUCLEOTIDE SEQUENCE</scope>
</reference>
<name>E7EKR6_9CAUD</name>
<gene>
    <name evidence="1" type="primary">eiAUOrf27</name>
</gene>
<dbReference type="EMBL" id="HQ824574">
    <property type="protein sequence ID" value="ADV36421.1"/>
    <property type="molecule type" value="Genomic_DNA"/>
</dbReference>
<proteinExistence type="predicted"/>
<evidence type="ECO:0000313" key="1">
    <source>
        <dbReference type="EMBL" id="ADV36421.1"/>
    </source>
</evidence>